<name>A0ABD2YU29_9GENT</name>
<protein>
    <submittedName>
        <fullName evidence="2">Uncharacterized protein</fullName>
    </submittedName>
</protein>
<dbReference type="AlphaFoldDB" id="A0ABD2YU29"/>
<feature type="region of interest" description="Disordered" evidence="1">
    <location>
        <begin position="118"/>
        <end position="138"/>
    </location>
</feature>
<comment type="caution">
    <text evidence="2">The sequence shown here is derived from an EMBL/GenBank/DDBJ whole genome shotgun (WGS) entry which is preliminary data.</text>
</comment>
<organism evidence="2 3">
    <name type="scientific">Cinchona calisaya</name>
    <dbReference type="NCBI Taxonomy" id="153742"/>
    <lineage>
        <taxon>Eukaryota</taxon>
        <taxon>Viridiplantae</taxon>
        <taxon>Streptophyta</taxon>
        <taxon>Embryophyta</taxon>
        <taxon>Tracheophyta</taxon>
        <taxon>Spermatophyta</taxon>
        <taxon>Magnoliopsida</taxon>
        <taxon>eudicotyledons</taxon>
        <taxon>Gunneridae</taxon>
        <taxon>Pentapetalae</taxon>
        <taxon>asterids</taxon>
        <taxon>lamiids</taxon>
        <taxon>Gentianales</taxon>
        <taxon>Rubiaceae</taxon>
        <taxon>Cinchonoideae</taxon>
        <taxon>Cinchoneae</taxon>
        <taxon>Cinchona</taxon>
    </lineage>
</organism>
<evidence type="ECO:0000313" key="3">
    <source>
        <dbReference type="Proteomes" id="UP001630127"/>
    </source>
</evidence>
<evidence type="ECO:0000313" key="2">
    <source>
        <dbReference type="EMBL" id="KAL3510376.1"/>
    </source>
</evidence>
<dbReference type="EMBL" id="JBJUIK010000012">
    <property type="protein sequence ID" value="KAL3510376.1"/>
    <property type="molecule type" value="Genomic_DNA"/>
</dbReference>
<dbReference type="Proteomes" id="UP001630127">
    <property type="component" value="Unassembled WGS sequence"/>
</dbReference>
<gene>
    <name evidence="2" type="ORF">ACH5RR_029777</name>
</gene>
<reference evidence="2 3" key="1">
    <citation type="submission" date="2024-11" db="EMBL/GenBank/DDBJ databases">
        <title>A near-complete genome assembly of Cinchona calisaya.</title>
        <authorList>
            <person name="Lian D.C."/>
            <person name="Zhao X.W."/>
            <person name="Wei L."/>
        </authorList>
    </citation>
    <scope>NUCLEOTIDE SEQUENCE [LARGE SCALE GENOMIC DNA]</scope>
    <source>
        <tissue evidence="2">Nenye</tissue>
    </source>
</reference>
<accession>A0ABD2YU29</accession>
<keyword evidence="3" id="KW-1185">Reference proteome</keyword>
<sequence length="138" mass="15354">MIPRVHYSLEHSAELHVLSWEQNSCPGGRTTVRTCVVVPNDAVSKPLMGWPRSGIAFRLRHSLPRTDLAQSVKRFTRPRSVHCSSWPKPTMVPLAVMSVVFCLVSRPDELGQTVMRPKESMGQPNLARHVYPGLGSNG</sequence>
<evidence type="ECO:0000256" key="1">
    <source>
        <dbReference type="SAM" id="MobiDB-lite"/>
    </source>
</evidence>
<proteinExistence type="predicted"/>